<dbReference type="InterPro" id="IPR001863">
    <property type="entry name" value="Glypican"/>
</dbReference>
<evidence type="ECO:0000256" key="5">
    <source>
        <dbReference type="ARBA" id="ARBA00022729"/>
    </source>
</evidence>
<reference evidence="14" key="1">
    <citation type="submission" date="2012-12" db="EMBL/GenBank/DDBJ databases">
        <authorList>
            <person name="Hellsten U."/>
            <person name="Grimwood J."/>
            <person name="Chapman J.A."/>
            <person name="Shapiro H."/>
            <person name="Aerts A."/>
            <person name="Otillar R.P."/>
            <person name="Terry A.Y."/>
            <person name="Boore J.L."/>
            <person name="Simakov O."/>
            <person name="Marletaz F."/>
            <person name="Cho S.-J."/>
            <person name="Edsinger-Gonzales E."/>
            <person name="Havlak P."/>
            <person name="Kuo D.-H."/>
            <person name="Larsson T."/>
            <person name="Lv J."/>
            <person name="Arendt D."/>
            <person name="Savage R."/>
            <person name="Osoegawa K."/>
            <person name="de Jong P."/>
            <person name="Lindberg D.R."/>
            <person name="Seaver E.C."/>
            <person name="Weisblat D.A."/>
            <person name="Putnam N.H."/>
            <person name="Grigoriev I.V."/>
            <person name="Rokhsar D.S."/>
        </authorList>
    </citation>
    <scope>NUCLEOTIDE SEQUENCE</scope>
    <source>
        <strain evidence="14">I ESC-2004</strain>
    </source>
</reference>
<dbReference type="HOGENOM" id="CLU_024658_0_0_1"/>
<keyword evidence="7" id="KW-0472">Membrane</keyword>
<dbReference type="GO" id="GO:1905475">
    <property type="term" value="P:regulation of protein localization to membrane"/>
    <property type="evidence" value="ECO:0007669"/>
    <property type="project" value="TreeGrafter"/>
</dbReference>
<dbReference type="Pfam" id="PF01153">
    <property type="entry name" value="Glypican"/>
    <property type="match status" value="1"/>
</dbReference>
<accession>R7VLA5</accession>
<dbReference type="GO" id="GO:0090263">
    <property type="term" value="P:positive regulation of canonical Wnt signaling pathway"/>
    <property type="evidence" value="ECO:0007669"/>
    <property type="project" value="TreeGrafter"/>
</dbReference>
<comment type="similarity">
    <text evidence="2 11">Belongs to the glypican family.</text>
</comment>
<dbReference type="EMBL" id="KB292506">
    <property type="protein sequence ID" value="ELU17455.1"/>
    <property type="molecule type" value="Genomic_DNA"/>
</dbReference>
<evidence type="ECO:0000313" key="13">
    <source>
        <dbReference type="EnsemblMetazoa" id="CapteP215229"/>
    </source>
</evidence>
<keyword evidence="9" id="KW-0357">Heparan sulfate</keyword>
<evidence type="ECO:0000256" key="6">
    <source>
        <dbReference type="ARBA" id="ARBA00022974"/>
    </source>
</evidence>
<gene>
    <name evidence="12" type="ORF">CAPTEDRAFT_215229</name>
</gene>
<keyword evidence="6" id="KW-0654">Proteoglycan</keyword>
<protein>
    <submittedName>
        <fullName evidence="12 13">Uncharacterized protein</fullName>
    </submittedName>
</protein>
<keyword evidence="3" id="KW-1003">Cell membrane</keyword>
<evidence type="ECO:0000256" key="2">
    <source>
        <dbReference type="ARBA" id="ARBA00010260"/>
    </source>
</evidence>
<dbReference type="AlphaFoldDB" id="R7VLA5"/>
<name>R7VLA5_CAPTE</name>
<evidence type="ECO:0000256" key="10">
    <source>
        <dbReference type="ARBA" id="ARBA00023288"/>
    </source>
</evidence>
<evidence type="ECO:0000256" key="7">
    <source>
        <dbReference type="ARBA" id="ARBA00023136"/>
    </source>
</evidence>
<proteinExistence type="inferred from homology"/>
<dbReference type="EMBL" id="AMQN01000549">
    <property type="status" value="NOT_ANNOTATED_CDS"/>
    <property type="molecule type" value="Genomic_DNA"/>
</dbReference>
<evidence type="ECO:0000256" key="3">
    <source>
        <dbReference type="ARBA" id="ARBA00022475"/>
    </source>
</evidence>
<dbReference type="PANTHER" id="PTHR10822">
    <property type="entry name" value="GLYPICAN"/>
    <property type="match status" value="1"/>
</dbReference>
<dbReference type="Proteomes" id="UP000014760">
    <property type="component" value="Unassembled WGS sequence"/>
</dbReference>
<evidence type="ECO:0000256" key="9">
    <source>
        <dbReference type="ARBA" id="ARBA00023207"/>
    </source>
</evidence>
<dbReference type="OMA" id="PQQEACY"/>
<reference evidence="12 14" key="2">
    <citation type="journal article" date="2013" name="Nature">
        <title>Insights into bilaterian evolution from three spiralian genomes.</title>
        <authorList>
            <person name="Simakov O."/>
            <person name="Marletaz F."/>
            <person name="Cho S.J."/>
            <person name="Edsinger-Gonzales E."/>
            <person name="Havlak P."/>
            <person name="Hellsten U."/>
            <person name="Kuo D.H."/>
            <person name="Larsson T."/>
            <person name="Lv J."/>
            <person name="Arendt D."/>
            <person name="Savage R."/>
            <person name="Osoegawa K."/>
            <person name="de Jong P."/>
            <person name="Grimwood J."/>
            <person name="Chapman J.A."/>
            <person name="Shapiro H."/>
            <person name="Aerts A."/>
            <person name="Otillar R.P."/>
            <person name="Terry A.Y."/>
            <person name="Boore J.L."/>
            <person name="Grigoriev I.V."/>
            <person name="Lindberg D.R."/>
            <person name="Seaver E.C."/>
            <person name="Weisblat D.A."/>
            <person name="Putnam N.H."/>
            <person name="Rokhsar D.S."/>
        </authorList>
    </citation>
    <scope>NUCLEOTIDE SEQUENCE</scope>
    <source>
        <strain evidence="12 14">I ESC-2004</strain>
    </source>
</reference>
<evidence type="ECO:0000313" key="12">
    <source>
        <dbReference type="EMBL" id="ELU17455.1"/>
    </source>
</evidence>
<dbReference type="GO" id="GO:0005886">
    <property type="term" value="C:plasma membrane"/>
    <property type="evidence" value="ECO:0007669"/>
    <property type="project" value="UniProtKB-SubCell"/>
</dbReference>
<evidence type="ECO:0000256" key="8">
    <source>
        <dbReference type="ARBA" id="ARBA00023180"/>
    </source>
</evidence>
<sequence length="343" mass="38924">MEVCYRGSHDSLSRGCCNRRMEKKFHATAEQLYAQSLRQSSSYLRNILSANSLHYQDQFLQMISSAENATESVFRHSFDIPIRDSRSPIESLFLDLQAFLKHQDVDLHDSLLTFFDELFPVIYHYTLNDPTVVDIDQDYADCLMEIRQDLNPQPFGDAPARLAHRFSKSFGAARAFLDAMTVGMEVVNTTEYLTVDNSCSRAVTRMTYCSQCHGLRGAFPCHNMCMNIMRGCLVHVVNLDSSWNAFVDGLSELTSGMKGVYDLEEALQGFADAVSDAIMYAMNTPRKYISQLSGFPGNSFLCSSNEAFEVFHSVFIRDDNYFAHVYCTWKYIISTPWVAIVDG</sequence>
<comment type="subcellular location">
    <subcellularLocation>
        <location evidence="1">Cell membrane</location>
        <topology evidence="1">Lipid-anchor</topology>
        <topology evidence="1">GPI-anchor</topology>
    </subcellularLocation>
</comment>
<evidence type="ECO:0000256" key="11">
    <source>
        <dbReference type="RuleBase" id="RU003518"/>
    </source>
</evidence>
<dbReference type="OrthoDB" id="6380619at2759"/>
<dbReference type="GO" id="GO:0016477">
    <property type="term" value="P:cell migration"/>
    <property type="evidence" value="ECO:0007669"/>
    <property type="project" value="TreeGrafter"/>
</dbReference>
<organism evidence="12">
    <name type="scientific">Capitella teleta</name>
    <name type="common">Polychaete worm</name>
    <dbReference type="NCBI Taxonomy" id="283909"/>
    <lineage>
        <taxon>Eukaryota</taxon>
        <taxon>Metazoa</taxon>
        <taxon>Spiralia</taxon>
        <taxon>Lophotrochozoa</taxon>
        <taxon>Annelida</taxon>
        <taxon>Polychaeta</taxon>
        <taxon>Sedentaria</taxon>
        <taxon>Scolecida</taxon>
        <taxon>Capitellidae</taxon>
        <taxon>Capitella</taxon>
    </lineage>
</organism>
<dbReference type="STRING" id="283909.R7VLA5"/>
<keyword evidence="10" id="KW-0449">Lipoprotein</keyword>
<reference evidence="13" key="3">
    <citation type="submission" date="2015-06" db="UniProtKB">
        <authorList>
            <consortium name="EnsemblMetazoa"/>
        </authorList>
    </citation>
    <scope>IDENTIFICATION</scope>
</reference>
<keyword evidence="5" id="KW-0732">Signal</keyword>
<dbReference type="GO" id="GO:0009986">
    <property type="term" value="C:cell surface"/>
    <property type="evidence" value="ECO:0007669"/>
    <property type="project" value="TreeGrafter"/>
</dbReference>
<dbReference type="EnsemblMetazoa" id="CapteT215229">
    <property type="protein sequence ID" value="CapteP215229"/>
    <property type="gene ID" value="CapteG215229"/>
</dbReference>
<dbReference type="GO" id="GO:0005576">
    <property type="term" value="C:extracellular region"/>
    <property type="evidence" value="ECO:0007669"/>
    <property type="project" value="TreeGrafter"/>
</dbReference>
<dbReference type="PANTHER" id="PTHR10822:SF29">
    <property type="entry name" value="DIVISION ABNORMALLY DELAYED PROTEIN"/>
    <property type="match status" value="1"/>
</dbReference>
<keyword evidence="8" id="KW-0325">Glycoprotein</keyword>
<evidence type="ECO:0000256" key="4">
    <source>
        <dbReference type="ARBA" id="ARBA00022622"/>
    </source>
</evidence>
<keyword evidence="14" id="KW-1185">Reference proteome</keyword>
<evidence type="ECO:0000313" key="14">
    <source>
        <dbReference type="Proteomes" id="UP000014760"/>
    </source>
</evidence>
<keyword evidence="4" id="KW-0336">GPI-anchor</keyword>
<evidence type="ECO:0000256" key="1">
    <source>
        <dbReference type="ARBA" id="ARBA00004609"/>
    </source>
</evidence>
<dbReference type="GO" id="GO:0098552">
    <property type="term" value="C:side of membrane"/>
    <property type="evidence" value="ECO:0007669"/>
    <property type="project" value="UniProtKB-KW"/>
</dbReference>